<proteinExistence type="predicted"/>
<keyword evidence="1" id="KW-0812">Transmembrane</keyword>
<keyword evidence="4" id="KW-1185">Reference proteome</keyword>
<gene>
    <name evidence="3" type="ORF">Vafri_12782</name>
</gene>
<evidence type="ECO:0000313" key="3">
    <source>
        <dbReference type="EMBL" id="GIL57579.1"/>
    </source>
</evidence>
<evidence type="ECO:0000256" key="2">
    <source>
        <dbReference type="SAM" id="SignalP"/>
    </source>
</evidence>
<keyword evidence="1" id="KW-0472">Membrane</keyword>
<feature type="chain" id="PRO_5035155051" evidence="2">
    <location>
        <begin position="27"/>
        <end position="109"/>
    </location>
</feature>
<dbReference type="Proteomes" id="UP000747399">
    <property type="component" value="Unassembled WGS sequence"/>
</dbReference>
<keyword evidence="2" id="KW-0732">Signal</keyword>
<evidence type="ECO:0000313" key="4">
    <source>
        <dbReference type="Proteomes" id="UP000747399"/>
    </source>
</evidence>
<accession>A0A8J4F4U9</accession>
<sequence length="109" mass="11583">MALQTWSNWALCILAAPLACVGSAGAVRAVVARTRPGLQRLLLCLPAVMLYSCLPFLFDVQSISRASAAAMLLWLANFKLLALCLGRGPLTQAGLSLGQFTALLLWPIA</sequence>
<organism evidence="3 4">
    <name type="scientific">Volvox africanus</name>
    <dbReference type="NCBI Taxonomy" id="51714"/>
    <lineage>
        <taxon>Eukaryota</taxon>
        <taxon>Viridiplantae</taxon>
        <taxon>Chlorophyta</taxon>
        <taxon>core chlorophytes</taxon>
        <taxon>Chlorophyceae</taxon>
        <taxon>CS clade</taxon>
        <taxon>Chlamydomonadales</taxon>
        <taxon>Volvocaceae</taxon>
        <taxon>Volvox</taxon>
    </lineage>
</organism>
<evidence type="ECO:0000256" key="1">
    <source>
        <dbReference type="SAM" id="Phobius"/>
    </source>
</evidence>
<reference evidence="3" key="1">
    <citation type="journal article" date="2021" name="Proc. Natl. Acad. Sci. U.S.A.">
        <title>Three genomes in the algal genus Volvox reveal the fate of a haploid sex-determining region after a transition to homothallism.</title>
        <authorList>
            <person name="Yamamoto K."/>
            <person name="Hamaji T."/>
            <person name="Kawai-Toyooka H."/>
            <person name="Matsuzaki R."/>
            <person name="Takahashi F."/>
            <person name="Nishimura Y."/>
            <person name="Kawachi M."/>
            <person name="Noguchi H."/>
            <person name="Minakuchi Y."/>
            <person name="Umen J.G."/>
            <person name="Toyoda A."/>
            <person name="Nozaki H."/>
        </authorList>
    </citation>
    <scope>NUCLEOTIDE SEQUENCE</scope>
    <source>
        <strain evidence="3">NIES-3780</strain>
    </source>
</reference>
<name>A0A8J4F4U9_9CHLO</name>
<feature type="signal peptide" evidence="2">
    <location>
        <begin position="1"/>
        <end position="26"/>
    </location>
</feature>
<dbReference type="AlphaFoldDB" id="A0A8J4F4U9"/>
<feature type="transmembrane region" description="Helical" evidence="1">
    <location>
        <begin position="39"/>
        <end position="58"/>
    </location>
</feature>
<comment type="caution">
    <text evidence="3">The sequence shown here is derived from an EMBL/GenBank/DDBJ whole genome shotgun (WGS) entry which is preliminary data.</text>
</comment>
<protein>
    <submittedName>
        <fullName evidence="3">Uncharacterized protein</fullName>
    </submittedName>
</protein>
<keyword evidence="1" id="KW-1133">Transmembrane helix</keyword>
<dbReference type="EMBL" id="BNCO01000028">
    <property type="protein sequence ID" value="GIL57579.1"/>
    <property type="molecule type" value="Genomic_DNA"/>
</dbReference>
<feature type="non-terminal residue" evidence="3">
    <location>
        <position position="109"/>
    </location>
</feature>